<dbReference type="Proteomes" id="UP000441772">
    <property type="component" value="Unassembled WGS sequence"/>
</dbReference>
<proteinExistence type="predicted"/>
<name>A0A6I1GHG0_9BIFI</name>
<gene>
    <name evidence="2" type="ORF">F7D09_0450</name>
</gene>
<evidence type="ECO:0000313" key="2">
    <source>
        <dbReference type="EMBL" id="KAB7791094.1"/>
    </source>
</evidence>
<evidence type="ECO:0000313" key="3">
    <source>
        <dbReference type="Proteomes" id="UP000441772"/>
    </source>
</evidence>
<dbReference type="EMBL" id="WBVT01000004">
    <property type="protein sequence ID" value="KAB7791094.1"/>
    <property type="molecule type" value="Genomic_DNA"/>
</dbReference>
<comment type="caution">
    <text evidence="2">The sequence shown here is derived from an EMBL/GenBank/DDBJ whole genome shotgun (WGS) entry which is preliminary data.</text>
</comment>
<evidence type="ECO:0000256" key="1">
    <source>
        <dbReference type="SAM" id="MobiDB-lite"/>
    </source>
</evidence>
<sequence>MGKGDSALPIPYTWPMGTHHSLTILFAAARRERRCARPQTKTDIRAIQRRVKHGTVIRAYRGLYAETAYWNTLDVHEQVRHIVRALAMQHPDWVFCGPTAAIMHGLDCSYRLAFPICVAARPGGGHRDTADLAHCVVAYPETTTIGHVKVTGLLRTLFDCAAGYPLRYSLGPLDSALRLGLVSKTTLLAYPCSVKYTRHRQAVERAFSLADGRSENGGESEARGVACDCGYPPDDVQPQFPCLDEPGRTHRGDFLWKRKDGTLVVGEFDGTRKYVDPQMTSGRTIREVVDEERRRQQCLERRRAVVLRMYHTDLDNPERVVRQLDALGVSRRHTSPSPTRHTAYSIARRRRPYARSR</sequence>
<keyword evidence="3" id="KW-1185">Reference proteome</keyword>
<organism evidence="2 3">
    <name type="scientific">Bifidobacterium leontopitheci</name>
    <dbReference type="NCBI Taxonomy" id="2650774"/>
    <lineage>
        <taxon>Bacteria</taxon>
        <taxon>Bacillati</taxon>
        <taxon>Actinomycetota</taxon>
        <taxon>Actinomycetes</taxon>
        <taxon>Bifidobacteriales</taxon>
        <taxon>Bifidobacteriaceae</taxon>
        <taxon>Bifidobacterium</taxon>
    </lineage>
</organism>
<protein>
    <submittedName>
        <fullName evidence="2">CTP synthase</fullName>
    </submittedName>
</protein>
<accession>A0A6I1GHG0</accession>
<reference evidence="2 3" key="1">
    <citation type="submission" date="2019-09" db="EMBL/GenBank/DDBJ databases">
        <title>Characterization of the phylogenetic diversity of two novel species belonging to the genus Bifidobacterium: Bifidobacterium cebidarum sp. nov. and Bifidobacterium leontopitheci sp. nov.</title>
        <authorList>
            <person name="Lugli G.A."/>
            <person name="Duranti S."/>
            <person name="Milani C."/>
            <person name="Turroni F."/>
            <person name="Ventura M."/>
        </authorList>
    </citation>
    <scope>NUCLEOTIDE SEQUENCE [LARGE SCALE GENOMIC DNA]</scope>
    <source>
        <strain evidence="2 3">LMG 31471</strain>
    </source>
</reference>
<feature type="region of interest" description="Disordered" evidence="1">
    <location>
        <begin position="331"/>
        <end position="357"/>
    </location>
</feature>
<dbReference type="AlphaFoldDB" id="A0A6I1GHG0"/>
<feature type="compositionally biased region" description="Basic residues" evidence="1">
    <location>
        <begin position="347"/>
        <end position="357"/>
    </location>
</feature>